<gene>
    <name evidence="1" type="ORF">H5410_047205</name>
</gene>
<protein>
    <submittedName>
        <fullName evidence="1">Uncharacterized protein</fullName>
    </submittedName>
</protein>
<reference evidence="1 2" key="1">
    <citation type="submission" date="2020-09" db="EMBL/GenBank/DDBJ databases">
        <title>De no assembly of potato wild relative species, Solanum commersonii.</title>
        <authorList>
            <person name="Cho K."/>
        </authorList>
    </citation>
    <scope>NUCLEOTIDE SEQUENCE [LARGE SCALE GENOMIC DNA]</scope>
    <source>
        <strain evidence="1">LZ3.2</strain>
        <tissue evidence="1">Leaf</tissue>
    </source>
</reference>
<comment type="caution">
    <text evidence="1">The sequence shown here is derived from an EMBL/GenBank/DDBJ whole genome shotgun (WGS) entry which is preliminary data.</text>
</comment>
<proteinExistence type="predicted"/>
<sequence>MEAQVFNKGKRKRDMVSCLDVFIKLETQRLDFVSLNQDLFRVDILQGIIDFLRVGETEASKIGKKTFLPITFIAPKA</sequence>
<accession>A0A9J5XEH3</accession>
<dbReference type="AlphaFoldDB" id="A0A9J5XEH3"/>
<organism evidence="1 2">
    <name type="scientific">Solanum commersonii</name>
    <name type="common">Commerson's wild potato</name>
    <name type="synonym">Commerson's nightshade</name>
    <dbReference type="NCBI Taxonomy" id="4109"/>
    <lineage>
        <taxon>Eukaryota</taxon>
        <taxon>Viridiplantae</taxon>
        <taxon>Streptophyta</taxon>
        <taxon>Embryophyta</taxon>
        <taxon>Tracheophyta</taxon>
        <taxon>Spermatophyta</taxon>
        <taxon>Magnoliopsida</taxon>
        <taxon>eudicotyledons</taxon>
        <taxon>Gunneridae</taxon>
        <taxon>Pentapetalae</taxon>
        <taxon>asterids</taxon>
        <taxon>lamiids</taxon>
        <taxon>Solanales</taxon>
        <taxon>Solanaceae</taxon>
        <taxon>Solanoideae</taxon>
        <taxon>Solaneae</taxon>
        <taxon>Solanum</taxon>
    </lineage>
</organism>
<dbReference type="OrthoDB" id="1900198at2759"/>
<evidence type="ECO:0000313" key="1">
    <source>
        <dbReference type="EMBL" id="KAG5586771.1"/>
    </source>
</evidence>
<keyword evidence="2" id="KW-1185">Reference proteome</keyword>
<dbReference type="EMBL" id="JACXVP010000009">
    <property type="protein sequence ID" value="KAG5586771.1"/>
    <property type="molecule type" value="Genomic_DNA"/>
</dbReference>
<evidence type="ECO:0000313" key="2">
    <source>
        <dbReference type="Proteomes" id="UP000824120"/>
    </source>
</evidence>
<name>A0A9J5XEH3_SOLCO</name>
<dbReference type="Proteomes" id="UP000824120">
    <property type="component" value="Chromosome 9"/>
</dbReference>